<feature type="domain" description="RES" evidence="1">
    <location>
        <begin position="18"/>
        <end position="171"/>
    </location>
</feature>
<gene>
    <name evidence="2" type="ORF">PVT71_02045</name>
</gene>
<dbReference type="Pfam" id="PF08808">
    <property type="entry name" value="RES"/>
    <property type="match status" value="1"/>
</dbReference>
<dbReference type="RefSeq" id="WP_353472836.1">
    <property type="nucleotide sequence ID" value="NZ_CP123384.1"/>
</dbReference>
<protein>
    <submittedName>
        <fullName evidence="2">RES family NAD+ phosphorylase</fullName>
    </submittedName>
</protein>
<accession>A0AAU8AGD4</accession>
<proteinExistence type="predicted"/>
<dbReference type="InterPro" id="IPR014914">
    <property type="entry name" value="RES_dom"/>
</dbReference>
<name>A0AAU8AGD4_9RHOB</name>
<sequence length="174" mass="19124">MDMGLPVEGRFRRIGGRFYRIVTEDRRASALAPALSPEGRFHHGGQPTLYVSSRPDWAEHAIKAYVKAGDAPRVICELEIAAARVLDLRDAAQCADWGADPALAAVPWLPERAEGRPASTWRVSDLARDGGADGMIYTARSAPGRWHLVLFDWLSPRVRARLTGRTLPYPLAPG</sequence>
<organism evidence="2">
    <name type="scientific">Alloyangia sp. H15</name>
    <dbReference type="NCBI Taxonomy" id="3029062"/>
    <lineage>
        <taxon>Bacteria</taxon>
        <taxon>Pseudomonadati</taxon>
        <taxon>Pseudomonadota</taxon>
        <taxon>Alphaproteobacteria</taxon>
        <taxon>Rhodobacterales</taxon>
        <taxon>Roseobacteraceae</taxon>
        <taxon>Alloyangia</taxon>
    </lineage>
</organism>
<evidence type="ECO:0000259" key="1">
    <source>
        <dbReference type="Pfam" id="PF08808"/>
    </source>
</evidence>
<evidence type="ECO:0000313" key="2">
    <source>
        <dbReference type="EMBL" id="XCC94012.1"/>
    </source>
</evidence>
<dbReference type="EMBL" id="CP123384">
    <property type="protein sequence ID" value="XCC94012.1"/>
    <property type="molecule type" value="Genomic_DNA"/>
</dbReference>
<dbReference type="AlphaFoldDB" id="A0AAU8AGD4"/>
<reference evidence="2" key="1">
    <citation type="submission" date="2023-02" db="EMBL/GenBank/DDBJ databases">
        <title>Description and genomic characterization of Salipiger bruguierae sp. nov., isolated from the sediment of mangrove plant Bruguiera sexangula.</title>
        <authorList>
            <person name="Long M."/>
        </authorList>
    </citation>
    <scope>NUCLEOTIDE SEQUENCE</scope>
    <source>
        <strain evidence="2">H15</strain>
    </source>
</reference>